<evidence type="ECO:0000256" key="4">
    <source>
        <dbReference type="ARBA" id="ARBA00022679"/>
    </source>
</evidence>
<dbReference type="SUPFAM" id="SSF55785">
    <property type="entry name" value="PYP-like sensor domain (PAS domain)"/>
    <property type="match status" value="2"/>
</dbReference>
<evidence type="ECO:0000256" key="6">
    <source>
        <dbReference type="SAM" id="Coils"/>
    </source>
</evidence>
<feature type="domain" description="PAC" evidence="8">
    <location>
        <begin position="328"/>
        <end position="381"/>
    </location>
</feature>
<dbReference type="Pfam" id="PF00512">
    <property type="entry name" value="HisKA"/>
    <property type="match status" value="1"/>
</dbReference>
<dbReference type="EMBL" id="JACIEG010000001">
    <property type="protein sequence ID" value="MBB3968122.1"/>
    <property type="molecule type" value="Genomic_DNA"/>
</dbReference>
<dbReference type="Proteomes" id="UP000583101">
    <property type="component" value="Unassembled WGS sequence"/>
</dbReference>
<evidence type="ECO:0000256" key="3">
    <source>
        <dbReference type="ARBA" id="ARBA00022553"/>
    </source>
</evidence>
<dbReference type="PROSITE" id="PS50113">
    <property type="entry name" value="PAC"/>
    <property type="match status" value="1"/>
</dbReference>
<reference evidence="10 11" key="1">
    <citation type="journal article" date="2016" name="Int. J. Syst. Evol. Microbiol.">
        <title>Proposal of Mucilaginibacter phyllosphaerae sp. nov. isolated from the phyllosphere of Galium album.</title>
        <authorList>
            <person name="Aydogan E.L."/>
            <person name="Busse H.J."/>
            <person name="Moser G."/>
            <person name="Muller C."/>
            <person name="Kampfer P."/>
            <person name="Glaeser S.P."/>
        </authorList>
    </citation>
    <scope>NUCLEOTIDE SEQUENCE [LARGE SCALE GENOMIC DNA]</scope>
    <source>
        <strain evidence="10 11">PP-F2FG21</strain>
    </source>
</reference>
<dbReference type="PROSITE" id="PS50109">
    <property type="entry name" value="HIS_KIN"/>
    <property type="match status" value="1"/>
</dbReference>
<reference evidence="10" key="2">
    <citation type="submission" date="2019-03" db="EMBL/GenBank/DDBJ databases">
        <authorList>
            <person name="Yan Y.-Q."/>
            <person name="Du Z.-J."/>
        </authorList>
    </citation>
    <scope>NUCLEOTIDE SEQUENCE</scope>
    <source>
        <strain evidence="10">PP-F2FG21</strain>
    </source>
</reference>
<dbReference type="InterPro" id="IPR003661">
    <property type="entry name" value="HisK_dim/P_dom"/>
</dbReference>
<protein>
    <recommendedName>
        <fullName evidence="2">histidine kinase</fullName>
        <ecNumber evidence="2">2.7.13.3</ecNumber>
    </recommendedName>
</protein>
<comment type="caution">
    <text evidence="10">The sequence shown here is derived from an EMBL/GenBank/DDBJ whole genome shotgun (WGS) entry which is preliminary data.</text>
</comment>
<keyword evidence="5 9" id="KW-0418">Kinase</keyword>
<dbReference type="SUPFAM" id="SSF55874">
    <property type="entry name" value="ATPase domain of HSP90 chaperone/DNA topoisomerase II/histidine kinase"/>
    <property type="match status" value="1"/>
</dbReference>
<name>A0A4Y8AIG4_9SPHI</name>
<dbReference type="Gene3D" id="3.30.565.10">
    <property type="entry name" value="Histidine kinase-like ATPase, C-terminal domain"/>
    <property type="match status" value="1"/>
</dbReference>
<dbReference type="Proteomes" id="UP000297248">
    <property type="component" value="Unassembled WGS sequence"/>
</dbReference>
<dbReference type="GO" id="GO:0005886">
    <property type="term" value="C:plasma membrane"/>
    <property type="evidence" value="ECO:0007669"/>
    <property type="project" value="TreeGrafter"/>
</dbReference>
<dbReference type="Gene3D" id="3.30.450.20">
    <property type="entry name" value="PAS domain"/>
    <property type="match status" value="2"/>
</dbReference>
<dbReference type="FunFam" id="3.30.565.10:FF:000006">
    <property type="entry name" value="Sensor histidine kinase WalK"/>
    <property type="match status" value="1"/>
</dbReference>
<accession>A0A4Y8AIG4</accession>
<dbReference type="EC" id="2.7.13.3" evidence="2"/>
<dbReference type="Pfam" id="PF02518">
    <property type="entry name" value="HATPase_c"/>
    <property type="match status" value="1"/>
</dbReference>
<proteinExistence type="predicted"/>
<evidence type="ECO:0000259" key="7">
    <source>
        <dbReference type="PROSITE" id="PS50109"/>
    </source>
</evidence>
<dbReference type="InterPro" id="IPR036097">
    <property type="entry name" value="HisK_dim/P_sf"/>
</dbReference>
<dbReference type="InterPro" id="IPR035965">
    <property type="entry name" value="PAS-like_dom_sf"/>
</dbReference>
<dbReference type="SUPFAM" id="SSF47384">
    <property type="entry name" value="Homodimeric domain of signal transducing histidine kinase"/>
    <property type="match status" value="1"/>
</dbReference>
<dbReference type="AlphaFoldDB" id="A0A4Y8AIG4"/>
<dbReference type="Gene3D" id="1.10.287.130">
    <property type="match status" value="1"/>
</dbReference>
<reference evidence="9 12" key="3">
    <citation type="submission" date="2020-08" db="EMBL/GenBank/DDBJ databases">
        <title>Genomic Encyclopedia of Type Strains, Phase IV (KMG-IV): sequencing the most valuable type-strain genomes for metagenomic binning, comparative biology and taxonomic classification.</title>
        <authorList>
            <person name="Goeker M."/>
        </authorList>
    </citation>
    <scope>NUCLEOTIDE SEQUENCE [LARGE SCALE GENOMIC DNA]</scope>
    <source>
        <strain evidence="9 12">DSM 100995</strain>
    </source>
</reference>
<evidence type="ECO:0000313" key="11">
    <source>
        <dbReference type="Proteomes" id="UP000297248"/>
    </source>
</evidence>
<dbReference type="CDD" id="cd00082">
    <property type="entry name" value="HisKA"/>
    <property type="match status" value="1"/>
</dbReference>
<dbReference type="InterPro" id="IPR005467">
    <property type="entry name" value="His_kinase_dom"/>
</dbReference>
<dbReference type="InterPro" id="IPR000700">
    <property type="entry name" value="PAS-assoc_C"/>
</dbReference>
<dbReference type="CDD" id="cd00130">
    <property type="entry name" value="PAS"/>
    <property type="match status" value="1"/>
</dbReference>
<keyword evidence="6" id="KW-0175">Coiled coil</keyword>
<keyword evidence="4" id="KW-0808">Transferase</keyword>
<dbReference type="GO" id="GO:0009927">
    <property type="term" value="F:histidine phosphotransfer kinase activity"/>
    <property type="evidence" value="ECO:0007669"/>
    <property type="project" value="TreeGrafter"/>
</dbReference>
<dbReference type="SMART" id="SM00387">
    <property type="entry name" value="HATPase_c"/>
    <property type="match status" value="1"/>
</dbReference>
<dbReference type="InterPro" id="IPR004358">
    <property type="entry name" value="Sig_transdc_His_kin-like_C"/>
</dbReference>
<dbReference type="InterPro" id="IPR003594">
    <property type="entry name" value="HATPase_dom"/>
</dbReference>
<keyword evidence="3" id="KW-0597">Phosphoprotein</keyword>
<keyword evidence="12" id="KW-1185">Reference proteome</keyword>
<dbReference type="PRINTS" id="PR00344">
    <property type="entry name" value="BCTRLSENSOR"/>
</dbReference>
<evidence type="ECO:0000256" key="5">
    <source>
        <dbReference type="ARBA" id="ARBA00022777"/>
    </source>
</evidence>
<gene>
    <name evidence="10" type="ORF">E2R65_01470</name>
    <name evidence="9" type="ORF">GGR35_000708</name>
</gene>
<evidence type="ECO:0000259" key="8">
    <source>
        <dbReference type="PROSITE" id="PS50113"/>
    </source>
</evidence>
<dbReference type="Pfam" id="PF08447">
    <property type="entry name" value="PAS_3"/>
    <property type="match status" value="1"/>
</dbReference>
<dbReference type="GO" id="GO:0000155">
    <property type="term" value="F:phosphorelay sensor kinase activity"/>
    <property type="evidence" value="ECO:0007669"/>
    <property type="project" value="InterPro"/>
</dbReference>
<dbReference type="OrthoDB" id="9813151at2"/>
<dbReference type="EMBL" id="SNQG01000001">
    <property type="protein sequence ID" value="TEW68860.1"/>
    <property type="molecule type" value="Genomic_DNA"/>
</dbReference>
<dbReference type="SMART" id="SM00091">
    <property type="entry name" value="PAS"/>
    <property type="match status" value="2"/>
</dbReference>
<dbReference type="InterPro" id="IPR000014">
    <property type="entry name" value="PAS"/>
</dbReference>
<comment type="catalytic activity">
    <reaction evidence="1">
        <text>ATP + protein L-histidine = ADP + protein N-phospho-L-histidine.</text>
        <dbReference type="EC" id="2.7.13.3"/>
    </reaction>
</comment>
<evidence type="ECO:0000256" key="1">
    <source>
        <dbReference type="ARBA" id="ARBA00000085"/>
    </source>
</evidence>
<sequence>MTNIPPPVGNIIQTDTLKPADDINGNATALNNRHLLKIAELEAELAKTQADLNALSDEQEAIYQELQSANLELLASNDEKQIINEELETSKEELQSINEEIMSINEALSDRNDELTYARTFTDGIINTIGDPLIILDENLRVKQATSGFYKKFKVNEAETEGRYIYDLGNQQWDIPALRTMLESILPQQKVVLNYEVTHVFPTIGRKIMNLNARQLEKMNGELLILLAVIDITDKRKIEEGLAEVEKLFAESKERLKLAVVAAGLGTWDYNTLTGELICDLRCKEMFSLSAADSITYTQFINLIHVEDRQKVDRALKRALSGLDKGEYDQEFRTAETQSKKVKWLKFKGKAYFDDLGEAYRFVGTSLDITVQKMLDDATIELLKQKDDFMSIASHELKTPITSLNASLQLLDKMKADHGTPMVTKLVAMANKSMQRVSTLIEDLLNVSKLNQGQLHLEKTIFSIDELISGCCNHVRVQGNYEIKTSGLKNLQVYADEGRIDQILVNLVNNAVKYAPLSKQIIIHVEKADAMVKISVIDKGPGIAPEMIPHLFDRYYRVDKSGTQYSGLGLGLYICAEIIKKLGGQIGVDSELGKGSSFWFTLPSAK</sequence>
<dbReference type="InterPro" id="IPR036890">
    <property type="entry name" value="HATPase_C_sf"/>
</dbReference>
<feature type="domain" description="Histidine kinase" evidence="7">
    <location>
        <begin position="392"/>
        <end position="606"/>
    </location>
</feature>
<organism evidence="10 11">
    <name type="scientific">Mucilaginibacter phyllosphaerae</name>
    <dbReference type="NCBI Taxonomy" id="1812349"/>
    <lineage>
        <taxon>Bacteria</taxon>
        <taxon>Pseudomonadati</taxon>
        <taxon>Bacteroidota</taxon>
        <taxon>Sphingobacteriia</taxon>
        <taxon>Sphingobacteriales</taxon>
        <taxon>Sphingobacteriaceae</taxon>
        <taxon>Mucilaginibacter</taxon>
    </lineage>
</organism>
<dbReference type="SMART" id="SM00388">
    <property type="entry name" value="HisKA"/>
    <property type="match status" value="1"/>
</dbReference>
<dbReference type="PANTHER" id="PTHR43047:SF72">
    <property type="entry name" value="OSMOSENSING HISTIDINE PROTEIN KINASE SLN1"/>
    <property type="match status" value="1"/>
</dbReference>
<feature type="coiled-coil region" evidence="6">
    <location>
        <begin position="31"/>
        <end position="107"/>
    </location>
</feature>
<evidence type="ECO:0000313" key="10">
    <source>
        <dbReference type="EMBL" id="TEW68860.1"/>
    </source>
</evidence>
<evidence type="ECO:0000313" key="9">
    <source>
        <dbReference type="EMBL" id="MBB3968122.1"/>
    </source>
</evidence>
<evidence type="ECO:0000256" key="2">
    <source>
        <dbReference type="ARBA" id="ARBA00012438"/>
    </source>
</evidence>
<dbReference type="PANTHER" id="PTHR43047">
    <property type="entry name" value="TWO-COMPONENT HISTIDINE PROTEIN KINASE"/>
    <property type="match status" value="1"/>
</dbReference>
<dbReference type="RefSeq" id="WP_134334699.1">
    <property type="nucleotide sequence ID" value="NZ_BMCZ01000001.1"/>
</dbReference>
<evidence type="ECO:0000313" key="12">
    <source>
        <dbReference type="Proteomes" id="UP000583101"/>
    </source>
</evidence>
<dbReference type="InterPro" id="IPR013655">
    <property type="entry name" value="PAS_fold_3"/>
</dbReference>